<dbReference type="AlphaFoldDB" id="A0A383VE28"/>
<sequence length="162" mass="16090">MAGLGGLGMAAPAASIAADAGTATAAGTVSCSAAVAGRKRRLPEQQSSVPEALKRREYAPQRCRQCWNLKKQQKSQHFTWASGKRCALPCAACGQPMSEHADGPCPEPAKAPAEITTAAAADVVADAAAADAATESAAAAATHAATESAAAAARAAVHAANI</sequence>
<evidence type="ECO:0000313" key="1">
    <source>
        <dbReference type="EMBL" id="SZX62982.1"/>
    </source>
</evidence>
<protein>
    <submittedName>
        <fullName evidence="1">Uncharacterized protein</fullName>
    </submittedName>
</protein>
<dbReference type="EMBL" id="FNXT01000275">
    <property type="protein sequence ID" value="SZX62982.1"/>
    <property type="molecule type" value="Genomic_DNA"/>
</dbReference>
<reference evidence="1 2" key="1">
    <citation type="submission" date="2016-10" db="EMBL/GenBank/DDBJ databases">
        <authorList>
            <person name="Cai Z."/>
        </authorList>
    </citation>
    <scope>NUCLEOTIDE SEQUENCE [LARGE SCALE GENOMIC DNA]</scope>
</reference>
<name>A0A383VE28_TETOB</name>
<proteinExistence type="predicted"/>
<accession>A0A383VE28</accession>
<dbReference type="Proteomes" id="UP000256970">
    <property type="component" value="Unassembled WGS sequence"/>
</dbReference>
<keyword evidence="2" id="KW-1185">Reference proteome</keyword>
<gene>
    <name evidence="1" type="ORF">BQ4739_LOCUS3554</name>
</gene>
<organism evidence="1 2">
    <name type="scientific">Tetradesmus obliquus</name>
    <name type="common">Green alga</name>
    <name type="synonym">Acutodesmus obliquus</name>
    <dbReference type="NCBI Taxonomy" id="3088"/>
    <lineage>
        <taxon>Eukaryota</taxon>
        <taxon>Viridiplantae</taxon>
        <taxon>Chlorophyta</taxon>
        <taxon>core chlorophytes</taxon>
        <taxon>Chlorophyceae</taxon>
        <taxon>CS clade</taxon>
        <taxon>Sphaeropleales</taxon>
        <taxon>Scenedesmaceae</taxon>
        <taxon>Tetradesmus</taxon>
    </lineage>
</organism>
<evidence type="ECO:0000313" key="2">
    <source>
        <dbReference type="Proteomes" id="UP000256970"/>
    </source>
</evidence>